<keyword evidence="2" id="KW-1185">Reference proteome</keyword>
<organism evidence="1 2">
    <name type="scientific">Dichomitus squalens</name>
    <dbReference type="NCBI Taxonomy" id="114155"/>
    <lineage>
        <taxon>Eukaryota</taxon>
        <taxon>Fungi</taxon>
        <taxon>Dikarya</taxon>
        <taxon>Basidiomycota</taxon>
        <taxon>Agaricomycotina</taxon>
        <taxon>Agaricomycetes</taxon>
        <taxon>Polyporales</taxon>
        <taxon>Polyporaceae</taxon>
        <taxon>Dichomitus</taxon>
    </lineage>
</organism>
<evidence type="ECO:0000313" key="1">
    <source>
        <dbReference type="EMBL" id="TBU54098.1"/>
    </source>
</evidence>
<dbReference type="Proteomes" id="UP000292082">
    <property type="component" value="Unassembled WGS sequence"/>
</dbReference>
<dbReference type="EMBL" id="ML145197">
    <property type="protein sequence ID" value="TBU54098.1"/>
    <property type="molecule type" value="Genomic_DNA"/>
</dbReference>
<protein>
    <submittedName>
        <fullName evidence="1">Uncharacterized protein</fullName>
    </submittedName>
</protein>
<name>A0A4V6MWN6_9APHY</name>
<dbReference type="AlphaFoldDB" id="A0A4V6MWN6"/>
<gene>
    <name evidence="1" type="ORF">BD310DRAFT_936698</name>
</gene>
<reference evidence="1 2" key="1">
    <citation type="submission" date="2019-01" db="EMBL/GenBank/DDBJ databases">
        <title>Draft genome sequences of three monokaryotic isolates of the white-rot basidiomycete fungus Dichomitus squalens.</title>
        <authorList>
            <consortium name="DOE Joint Genome Institute"/>
            <person name="Lopez S.C."/>
            <person name="Andreopoulos B."/>
            <person name="Pangilinan J."/>
            <person name="Lipzen A."/>
            <person name="Riley R."/>
            <person name="Ahrendt S."/>
            <person name="Ng V."/>
            <person name="Barry K."/>
            <person name="Daum C."/>
            <person name="Grigoriev I.V."/>
            <person name="Hilden K.S."/>
            <person name="Makela M.R."/>
            <person name="de Vries R.P."/>
        </authorList>
    </citation>
    <scope>NUCLEOTIDE SEQUENCE [LARGE SCALE GENOMIC DNA]</scope>
    <source>
        <strain evidence="1 2">CBS 464.89</strain>
    </source>
</reference>
<feature type="non-terminal residue" evidence="1">
    <location>
        <position position="1"/>
    </location>
</feature>
<evidence type="ECO:0000313" key="2">
    <source>
        <dbReference type="Proteomes" id="UP000292082"/>
    </source>
</evidence>
<sequence length="54" mass="5912">SDVRVDATVDQVDRYSKPVDMSTRPTVNFRTLTCLSTTFGDPAAPTTLFPYVSA</sequence>
<accession>A0A4V6MWN6</accession>
<proteinExistence type="predicted"/>